<dbReference type="Gene3D" id="1.20.120.890">
    <property type="entry name" value="tRNA(Met) cytidine acetyltransferase, tail domain"/>
    <property type="match status" value="1"/>
</dbReference>
<keyword evidence="5 9" id="KW-0547">Nucleotide-binding</keyword>
<dbReference type="InterPro" id="IPR016181">
    <property type="entry name" value="Acyl_CoA_acyltransferase"/>
</dbReference>
<feature type="binding site" evidence="9">
    <location>
        <position position="355"/>
    </location>
    <ligand>
        <name>ATP</name>
        <dbReference type="ChEBI" id="CHEBI:30616"/>
    </ligand>
</feature>
<dbReference type="Pfam" id="PF13718">
    <property type="entry name" value="GNAT_acetyltr_2"/>
    <property type="match status" value="1"/>
</dbReference>
<dbReference type="InterPro" id="IPR024914">
    <property type="entry name" value="tRNA_acetyltr_TmcA"/>
</dbReference>
<evidence type="ECO:0000313" key="11">
    <source>
        <dbReference type="EMBL" id="KLV09895.1"/>
    </source>
</evidence>
<dbReference type="PATRIC" id="fig|320778.3.peg.2063"/>
<dbReference type="OrthoDB" id="5578851at2"/>
<protein>
    <recommendedName>
        <fullName evidence="9">tRNA(Met) cytidine acetyltransferase TmcA</fullName>
        <ecNumber evidence="9">2.3.1.193</ecNumber>
    </recommendedName>
</protein>
<sequence>MNTLHAFCSQLKASARYARCRYLVVIQGSLSWSRSTAQLFIEDDTKTLQCGPPLLAEINTIAFRQAKQWLGRECESLIVNARDGFDAEAFGAMTGTLVGGGLCVLVLPEQGLQTRTSMFDRRLAGLLQSPDVYWLREGQVSYPLVVSHSEREPDIGNGRAQTSRCDQPFSEKLAKIDADAGALTVCQAQAITAIRRVVTGHRKRPLVLTADRGRGKSAALGLAAASLLAERSLRIGITAPSYAAAETVFRHGAMRLGLPFSQQRKLQHGSGSLVFFSPDALLAEQPKLDVLFVDEAAAIPATILHTLLQRFNRLVFASTVHGYEGTGRGFAVKFRTLLDQVMPQWREFKMAQPIRWAEQDPLERWVFNALLLDADIDDVALAAVAIGEQQGDRRADSPSCIEISYRAIDKQTLGSDEKLLRQVFGLLVNAHYQTSPSDLTALLDDPQLHVLVGHANEQVVSCCLVQIEGGFDDELVMQIQNGSRRPKGHLLVQSLAAHLGIGQAASQLAGRILRIAVHPDLQQQGLGLAMLQFTERWAVGQVDYLGTSFGFAPELLRFWQKAGYVPVRLGFKNDAASGYPSLLCVRALEPVSQHWQLTASTIFAATFASNAMEAYSQLALEQFVPLYLMLLPSMVPVQSLPADIVDHHLALYSAGGLGYELALPALTIWLNQTLLTATQEQAETLAYAIAKVIQRQSWSDMVVTFNLAGRKQAEQVLRDLVYAHLNTSDIKESE</sequence>
<dbReference type="Proteomes" id="UP000035909">
    <property type="component" value="Unassembled WGS sequence"/>
</dbReference>
<proteinExistence type="inferred from homology"/>
<keyword evidence="1 9" id="KW-0963">Cytoplasm</keyword>
<dbReference type="EMBL" id="LDOU01000007">
    <property type="protein sequence ID" value="KLV09895.1"/>
    <property type="molecule type" value="Genomic_DNA"/>
</dbReference>
<evidence type="ECO:0000256" key="3">
    <source>
        <dbReference type="ARBA" id="ARBA00022679"/>
    </source>
</evidence>
<keyword evidence="7 9" id="KW-0694">RNA-binding</keyword>
<keyword evidence="2 9" id="KW-0820">tRNA-binding</keyword>
<evidence type="ECO:0000256" key="4">
    <source>
        <dbReference type="ARBA" id="ARBA00022694"/>
    </source>
</evidence>
<reference evidence="11 12" key="1">
    <citation type="submission" date="2015-05" db="EMBL/GenBank/DDBJ databases">
        <title>Photobacterium galathea sp. nov.</title>
        <authorList>
            <person name="Machado H."/>
            <person name="Gram L."/>
        </authorList>
    </citation>
    <scope>NUCLEOTIDE SEQUENCE [LARGE SCALE GENOMIC DNA]</scope>
    <source>
        <strain evidence="11 12">DSM 22954</strain>
    </source>
</reference>
<dbReference type="SUPFAM" id="SSF52540">
    <property type="entry name" value="P-loop containing nucleoside triphosphate hydrolases"/>
    <property type="match status" value="1"/>
</dbReference>
<gene>
    <name evidence="9" type="primary">tmcA</name>
    <name evidence="11" type="ORF">ABT57_09470</name>
</gene>
<dbReference type="InterPro" id="IPR007807">
    <property type="entry name" value="TcmA/NAT10_helicase"/>
</dbReference>
<feature type="binding site" evidence="9">
    <location>
        <position position="187"/>
    </location>
    <ligand>
        <name>ATP</name>
        <dbReference type="ChEBI" id="CHEBI:30616"/>
    </ligand>
</feature>
<feature type="domain" description="N-acetyltransferase" evidence="10">
    <location>
        <begin position="403"/>
        <end position="589"/>
    </location>
</feature>
<dbReference type="GO" id="GO:1904812">
    <property type="term" value="P:rRNA acetylation involved in maturation of SSU-rRNA"/>
    <property type="evidence" value="ECO:0007669"/>
    <property type="project" value="TreeGrafter"/>
</dbReference>
<dbReference type="GO" id="GO:1990883">
    <property type="term" value="F:18S rRNA cytidine N-acetyltransferase activity"/>
    <property type="evidence" value="ECO:0007669"/>
    <property type="project" value="TreeGrafter"/>
</dbReference>
<comment type="function">
    <text evidence="9">Catalyzes the formation of N(4)-acetylcytidine (ac(4)C) at the wobble position of tRNA(Met), by using acetyl-CoA as an acetyl donor and ATP (or GTP).</text>
</comment>
<keyword evidence="4 9" id="KW-0819">tRNA processing</keyword>
<evidence type="ECO:0000256" key="6">
    <source>
        <dbReference type="ARBA" id="ARBA00022840"/>
    </source>
</evidence>
<dbReference type="EC" id="2.3.1.193" evidence="9"/>
<keyword evidence="3 9" id="KW-0808">Transferase</keyword>
<dbReference type="Gene3D" id="3.40.50.11040">
    <property type="match status" value="1"/>
</dbReference>
<feature type="binding site" evidence="9">
    <location>
        <position position="554"/>
    </location>
    <ligand>
        <name>acetyl-CoA</name>
        <dbReference type="ChEBI" id="CHEBI:57288"/>
    </ligand>
</feature>
<accession>A0A0J1HE21</accession>
<dbReference type="InterPro" id="IPR032672">
    <property type="entry name" value="TmcA/NAT10/Kre33"/>
</dbReference>
<comment type="catalytic activity">
    <reaction evidence="9">
        <text>cytidine(34) in elongator tRNA(Met) + acetyl-CoA + ATP + H2O = N(4)-acetylcytidine(34) in elongator tRNA(Met) + ADP + phosphate + CoA + H(+)</text>
        <dbReference type="Rhea" id="RHEA:43788"/>
        <dbReference type="Rhea" id="RHEA-COMP:10693"/>
        <dbReference type="Rhea" id="RHEA-COMP:10694"/>
        <dbReference type="ChEBI" id="CHEBI:15377"/>
        <dbReference type="ChEBI" id="CHEBI:15378"/>
        <dbReference type="ChEBI" id="CHEBI:30616"/>
        <dbReference type="ChEBI" id="CHEBI:43474"/>
        <dbReference type="ChEBI" id="CHEBI:57287"/>
        <dbReference type="ChEBI" id="CHEBI:57288"/>
        <dbReference type="ChEBI" id="CHEBI:74900"/>
        <dbReference type="ChEBI" id="CHEBI:82748"/>
        <dbReference type="ChEBI" id="CHEBI:456216"/>
        <dbReference type="EC" id="2.3.1.193"/>
    </reaction>
</comment>
<name>A0A0J1HE21_9GAMM</name>
<dbReference type="InterPro" id="IPR038321">
    <property type="entry name" value="TmcA_C_sf"/>
</dbReference>
<keyword evidence="8 9" id="KW-0012">Acyltransferase</keyword>
<dbReference type="Gene3D" id="3.40.50.300">
    <property type="entry name" value="P-loop containing nucleotide triphosphate hydrolases"/>
    <property type="match status" value="1"/>
</dbReference>
<feature type="binding site" evidence="9">
    <location>
        <begin position="515"/>
        <end position="517"/>
    </location>
    <ligand>
        <name>acetyl-CoA</name>
        <dbReference type="ChEBI" id="CHEBI:57288"/>
    </ligand>
</feature>
<evidence type="ECO:0000256" key="7">
    <source>
        <dbReference type="ARBA" id="ARBA00022884"/>
    </source>
</evidence>
<dbReference type="GO" id="GO:0000049">
    <property type="term" value="F:tRNA binding"/>
    <property type="evidence" value="ECO:0007669"/>
    <property type="project" value="UniProtKB-UniRule"/>
</dbReference>
<dbReference type="STRING" id="320778.ABT57_09470"/>
<dbReference type="PROSITE" id="PS51186">
    <property type="entry name" value="GNAT"/>
    <property type="match status" value="1"/>
</dbReference>
<dbReference type="PANTHER" id="PTHR10925">
    <property type="entry name" value="N-ACETYLTRANSFERASE 10"/>
    <property type="match status" value="1"/>
</dbReference>
<comment type="similarity">
    <text evidence="9">Belongs to the TmcA family.</text>
</comment>
<dbReference type="CDD" id="cd04301">
    <property type="entry name" value="NAT_SF"/>
    <property type="match status" value="1"/>
</dbReference>
<evidence type="ECO:0000256" key="9">
    <source>
        <dbReference type="HAMAP-Rule" id="MF_01886"/>
    </source>
</evidence>
<dbReference type="AlphaFoldDB" id="A0A0J1HE21"/>
<evidence type="ECO:0000256" key="5">
    <source>
        <dbReference type="ARBA" id="ARBA00022741"/>
    </source>
</evidence>
<feature type="binding site" evidence="9">
    <location>
        <begin position="181"/>
        <end position="182"/>
    </location>
    <ligand>
        <name>ATP</name>
        <dbReference type="ChEBI" id="CHEBI:30616"/>
    </ligand>
</feature>
<dbReference type="GO" id="GO:0005524">
    <property type="term" value="F:ATP binding"/>
    <property type="evidence" value="ECO:0007669"/>
    <property type="project" value="UniProtKB-UniRule"/>
</dbReference>
<evidence type="ECO:0000256" key="1">
    <source>
        <dbReference type="ARBA" id="ARBA00022490"/>
    </source>
</evidence>
<dbReference type="GO" id="GO:0051391">
    <property type="term" value="P:tRNA acetylation"/>
    <property type="evidence" value="ECO:0007669"/>
    <property type="project" value="UniProtKB-UniRule"/>
</dbReference>
<evidence type="ECO:0000259" key="10">
    <source>
        <dbReference type="PROSITE" id="PS51186"/>
    </source>
</evidence>
<keyword evidence="6 9" id="KW-0067">ATP-binding</keyword>
<dbReference type="HAMAP" id="MF_01886">
    <property type="entry name" value="tRNA_acetyltr_TmcA"/>
    <property type="match status" value="1"/>
</dbReference>
<dbReference type="InterPro" id="IPR027417">
    <property type="entry name" value="P-loop_NTPase"/>
</dbReference>
<keyword evidence="12" id="KW-1185">Reference proteome</keyword>
<dbReference type="InterPro" id="IPR013562">
    <property type="entry name" value="TmcA/NAT10_N"/>
</dbReference>
<dbReference type="GO" id="GO:0005737">
    <property type="term" value="C:cytoplasm"/>
    <property type="evidence" value="ECO:0007669"/>
    <property type="project" value="UniProtKB-SubCell"/>
</dbReference>
<dbReference type="PANTHER" id="PTHR10925:SF5">
    <property type="entry name" value="RNA CYTIDINE ACETYLTRANSFERASE"/>
    <property type="match status" value="1"/>
</dbReference>
<dbReference type="Pfam" id="PF08351">
    <property type="entry name" value="TmcA_N"/>
    <property type="match status" value="1"/>
</dbReference>
<organism evidence="11 12">
    <name type="scientific">Photobacterium ganghwense</name>
    <dbReference type="NCBI Taxonomy" id="320778"/>
    <lineage>
        <taxon>Bacteria</taxon>
        <taxon>Pseudomonadati</taxon>
        <taxon>Pseudomonadota</taxon>
        <taxon>Gammaproteobacteria</taxon>
        <taxon>Vibrionales</taxon>
        <taxon>Vibrionaceae</taxon>
        <taxon>Photobacterium</taxon>
    </lineage>
</organism>
<evidence type="ECO:0000313" key="12">
    <source>
        <dbReference type="Proteomes" id="UP000035909"/>
    </source>
</evidence>
<dbReference type="InterPro" id="IPR000182">
    <property type="entry name" value="GNAT_dom"/>
</dbReference>
<dbReference type="GO" id="GO:0002101">
    <property type="term" value="P:tRNA wobble cytosine modification"/>
    <property type="evidence" value="ECO:0007669"/>
    <property type="project" value="UniProtKB-UniRule"/>
</dbReference>
<comment type="caution">
    <text evidence="11">The sequence shown here is derived from an EMBL/GenBank/DDBJ whole genome shotgun (WGS) entry which is preliminary data.</text>
</comment>
<comment type="caution">
    <text evidence="9">Lacks conserved residue(s) required for the propagation of feature annotation.</text>
</comment>
<evidence type="ECO:0000256" key="2">
    <source>
        <dbReference type="ARBA" id="ARBA00022555"/>
    </source>
</evidence>
<comment type="subcellular location">
    <subcellularLocation>
        <location evidence="9">Cytoplasm</location>
    </subcellularLocation>
</comment>
<dbReference type="Gene3D" id="3.40.630.30">
    <property type="match status" value="1"/>
</dbReference>
<evidence type="ECO:0000256" key="8">
    <source>
        <dbReference type="ARBA" id="ARBA00023315"/>
    </source>
</evidence>
<dbReference type="Pfam" id="PF05127">
    <property type="entry name" value="NAT10_TcmA_helicase"/>
    <property type="match status" value="1"/>
</dbReference>
<dbReference type="GO" id="GO:0051392">
    <property type="term" value="F:tRNA cytidine N4-acetyltransferase activity"/>
    <property type="evidence" value="ECO:0007669"/>
    <property type="project" value="UniProtKB-UniRule"/>
</dbReference>
<dbReference type="SUPFAM" id="SSF55729">
    <property type="entry name" value="Acyl-CoA N-acyltransferases (Nat)"/>
    <property type="match status" value="1"/>
</dbReference>
<dbReference type="RefSeq" id="WP_047884984.1">
    <property type="nucleotide sequence ID" value="NZ_CP071326.1"/>
</dbReference>